<evidence type="ECO:0000259" key="9">
    <source>
        <dbReference type="Pfam" id="PF18916"/>
    </source>
</evidence>
<dbReference type="GO" id="GO:0016020">
    <property type="term" value="C:membrane"/>
    <property type="evidence" value="ECO:0007669"/>
    <property type="project" value="UniProtKB-SubCell"/>
</dbReference>
<proteinExistence type="predicted"/>
<name>A0A2A8D2N9_9BACT</name>
<feature type="domain" description="Lycopene cyclase" evidence="9">
    <location>
        <begin position="140"/>
        <end position="226"/>
    </location>
</feature>
<dbReference type="GO" id="GO:0016872">
    <property type="term" value="F:intramolecular lyase activity"/>
    <property type="evidence" value="ECO:0007669"/>
    <property type="project" value="InterPro"/>
</dbReference>
<keyword evidence="11" id="KW-1185">Reference proteome</keyword>
<comment type="pathway">
    <text evidence="2">Carotenoid biosynthesis.</text>
</comment>
<dbReference type="InterPro" id="IPR017825">
    <property type="entry name" value="Lycopene_cyclase_dom"/>
</dbReference>
<dbReference type="AlphaFoldDB" id="A0A2A8D2N9"/>
<feature type="domain" description="Lycopene cyclase" evidence="9">
    <location>
        <begin position="36"/>
        <end position="97"/>
    </location>
</feature>
<feature type="transmembrane region" description="Helical" evidence="8">
    <location>
        <begin position="34"/>
        <end position="52"/>
    </location>
</feature>
<dbReference type="Pfam" id="PF18916">
    <property type="entry name" value="Lycopene_cyc"/>
    <property type="match status" value="2"/>
</dbReference>
<feature type="transmembrane region" description="Helical" evidence="8">
    <location>
        <begin position="111"/>
        <end position="133"/>
    </location>
</feature>
<feature type="transmembrane region" description="Helical" evidence="8">
    <location>
        <begin position="171"/>
        <end position="195"/>
    </location>
</feature>
<dbReference type="EMBL" id="PDEQ01000001">
    <property type="protein sequence ID" value="PEN15073.1"/>
    <property type="molecule type" value="Genomic_DNA"/>
</dbReference>
<feature type="transmembrane region" description="Helical" evidence="8">
    <location>
        <begin position="6"/>
        <end position="22"/>
    </location>
</feature>
<evidence type="ECO:0000256" key="7">
    <source>
        <dbReference type="ARBA" id="ARBA00023235"/>
    </source>
</evidence>
<organism evidence="10 11">
    <name type="scientific">Longibacter salinarum</name>
    <dbReference type="NCBI Taxonomy" id="1850348"/>
    <lineage>
        <taxon>Bacteria</taxon>
        <taxon>Pseudomonadati</taxon>
        <taxon>Rhodothermota</taxon>
        <taxon>Rhodothermia</taxon>
        <taxon>Rhodothermales</taxon>
        <taxon>Salisaetaceae</taxon>
        <taxon>Longibacter</taxon>
    </lineage>
</organism>
<dbReference type="GO" id="GO:0016117">
    <property type="term" value="P:carotenoid biosynthetic process"/>
    <property type="evidence" value="ECO:0007669"/>
    <property type="project" value="UniProtKB-KW"/>
</dbReference>
<evidence type="ECO:0000256" key="5">
    <source>
        <dbReference type="ARBA" id="ARBA00022989"/>
    </source>
</evidence>
<keyword evidence="5 8" id="KW-1133">Transmembrane helix</keyword>
<feature type="transmembrane region" description="Helical" evidence="8">
    <location>
        <begin position="81"/>
        <end position="99"/>
    </location>
</feature>
<evidence type="ECO:0000256" key="3">
    <source>
        <dbReference type="ARBA" id="ARBA00022692"/>
    </source>
</evidence>
<evidence type="ECO:0000256" key="8">
    <source>
        <dbReference type="SAM" id="Phobius"/>
    </source>
</evidence>
<dbReference type="Proteomes" id="UP000220102">
    <property type="component" value="Unassembled WGS sequence"/>
</dbReference>
<sequence>MTYLMFHFVFTLPVIIGLAATLPRPLGGVGGRRGRWAIPLLCVIAFSYTTPWDNYLVANDVWWYGADRVIATIGYVPVEEYMFFLLQPVLTGLFLYHVLGRLGYADRRSGLLPHVLGAAFWLLVSGISFYHLRSGPDDAFYLSLILAWSGPVLAGMWLYDGKTLWAKRKTMLVAVGVPTLYLWFADAIAIYAGIWTISTDYTLGLKVWTLPVEEATFFLVTNLLVVKGILLFLYGSHESIQSATSKPSRADTPEMAQG</sequence>
<comment type="subcellular location">
    <subcellularLocation>
        <location evidence="1">Membrane</location>
        <topology evidence="1">Multi-pass membrane protein</topology>
    </subcellularLocation>
</comment>
<keyword evidence="3 8" id="KW-0812">Transmembrane</keyword>
<protein>
    <submittedName>
        <fullName evidence="10">Beta-cyclase</fullName>
    </submittedName>
</protein>
<keyword evidence="7" id="KW-0413">Isomerase</keyword>
<keyword evidence="6 8" id="KW-0472">Membrane</keyword>
<gene>
    <name evidence="10" type="ORF">CRI94_01945</name>
</gene>
<evidence type="ECO:0000256" key="2">
    <source>
        <dbReference type="ARBA" id="ARBA00004829"/>
    </source>
</evidence>
<keyword evidence="4" id="KW-0125">Carotenoid biosynthesis</keyword>
<evidence type="ECO:0000256" key="1">
    <source>
        <dbReference type="ARBA" id="ARBA00004141"/>
    </source>
</evidence>
<feature type="transmembrane region" description="Helical" evidence="8">
    <location>
        <begin position="139"/>
        <end position="159"/>
    </location>
</feature>
<dbReference type="OrthoDB" id="5195186at2"/>
<dbReference type="NCBIfam" id="TIGR03462">
    <property type="entry name" value="CarR_dom_SF"/>
    <property type="match status" value="2"/>
</dbReference>
<comment type="caution">
    <text evidence="10">The sequence shown here is derived from an EMBL/GenBank/DDBJ whole genome shotgun (WGS) entry which is preliminary data.</text>
</comment>
<evidence type="ECO:0000313" key="10">
    <source>
        <dbReference type="EMBL" id="PEN15073.1"/>
    </source>
</evidence>
<evidence type="ECO:0000256" key="4">
    <source>
        <dbReference type="ARBA" id="ARBA00022746"/>
    </source>
</evidence>
<reference evidence="10 11" key="1">
    <citation type="submission" date="2017-10" db="EMBL/GenBank/DDBJ databases">
        <title>Draft genome of Longibacter Salinarum.</title>
        <authorList>
            <person name="Goh K.M."/>
            <person name="Shamsir M.S."/>
            <person name="Lim S.W."/>
        </authorList>
    </citation>
    <scope>NUCLEOTIDE SEQUENCE [LARGE SCALE GENOMIC DNA]</scope>
    <source>
        <strain evidence="10 11">KCTC 52045</strain>
    </source>
</reference>
<evidence type="ECO:0000256" key="6">
    <source>
        <dbReference type="ARBA" id="ARBA00023136"/>
    </source>
</evidence>
<feature type="transmembrane region" description="Helical" evidence="8">
    <location>
        <begin position="215"/>
        <end position="234"/>
    </location>
</feature>
<accession>A0A2A8D2N9</accession>
<dbReference type="GO" id="GO:0045436">
    <property type="term" value="F:lycopene beta cyclase activity"/>
    <property type="evidence" value="ECO:0007669"/>
    <property type="project" value="UniProtKB-ARBA"/>
</dbReference>
<evidence type="ECO:0000313" key="11">
    <source>
        <dbReference type="Proteomes" id="UP000220102"/>
    </source>
</evidence>